<dbReference type="Proteomes" id="UP000078560">
    <property type="component" value="Unassembled WGS sequence"/>
</dbReference>
<evidence type="ECO:0000313" key="3">
    <source>
        <dbReference type="Proteomes" id="UP000078560"/>
    </source>
</evidence>
<keyword evidence="1" id="KW-0732">Signal</keyword>
<dbReference type="AlphaFoldDB" id="A0A1A8VNL2"/>
<feature type="signal peptide" evidence="1">
    <location>
        <begin position="1"/>
        <end position="25"/>
    </location>
</feature>
<protein>
    <recommendedName>
        <fullName evidence="4">PIR Superfamily Protein</fullName>
    </recommendedName>
</protein>
<dbReference type="EMBL" id="FLQU01000107">
    <property type="protein sequence ID" value="SBS80891.1"/>
    <property type="molecule type" value="Genomic_DNA"/>
</dbReference>
<organism evidence="2 3">
    <name type="scientific">Plasmodium ovale curtisi</name>
    <dbReference type="NCBI Taxonomy" id="864141"/>
    <lineage>
        <taxon>Eukaryota</taxon>
        <taxon>Sar</taxon>
        <taxon>Alveolata</taxon>
        <taxon>Apicomplexa</taxon>
        <taxon>Aconoidasida</taxon>
        <taxon>Haemosporida</taxon>
        <taxon>Plasmodiidae</taxon>
        <taxon>Plasmodium</taxon>
        <taxon>Plasmodium (Plasmodium)</taxon>
    </lineage>
</organism>
<feature type="chain" id="PRO_5008380618" description="PIR Superfamily Protein" evidence="1">
    <location>
        <begin position="26"/>
        <end position="148"/>
    </location>
</feature>
<evidence type="ECO:0000256" key="1">
    <source>
        <dbReference type="SAM" id="SignalP"/>
    </source>
</evidence>
<sequence>MIFSFCIKIFTFILLIWTNEYYSSANTYTHLDKRCDLLRTVALRKCRLLLAENTVGNETTSDLLKVKTSLKKKHSSPCSKIVSCIKEDIKGFDSKVEDVVLCLSSNVGSCFKNKDVDKSLSKKRSKNMLKIGKALLYYLSGVALFLSI</sequence>
<proteinExistence type="predicted"/>
<gene>
    <name evidence="2" type="ORF">POVCU2_0007400</name>
</gene>
<evidence type="ECO:0008006" key="4">
    <source>
        <dbReference type="Google" id="ProtNLM"/>
    </source>
</evidence>
<accession>A0A1A8VNL2</accession>
<name>A0A1A8VNL2_PLAOA</name>
<reference evidence="3" key="1">
    <citation type="submission" date="2016-05" db="EMBL/GenBank/DDBJ databases">
        <authorList>
            <person name="Naeem Raeece"/>
        </authorList>
    </citation>
    <scope>NUCLEOTIDE SEQUENCE [LARGE SCALE GENOMIC DNA]</scope>
</reference>
<evidence type="ECO:0000313" key="2">
    <source>
        <dbReference type="EMBL" id="SBS80891.1"/>
    </source>
</evidence>